<reference evidence="2 3" key="1">
    <citation type="submission" date="2024-06" db="EMBL/GenBank/DDBJ databases">
        <title>Chitinophaga defluvii sp. nov., isolated from municipal sewage.</title>
        <authorList>
            <person name="Zhang L."/>
        </authorList>
    </citation>
    <scope>NUCLEOTIDE SEQUENCE [LARGE SCALE GENOMIC DNA]</scope>
    <source>
        <strain evidence="2 3">H8</strain>
    </source>
</reference>
<dbReference type="InterPro" id="IPR039448">
    <property type="entry name" value="Beta_helix"/>
</dbReference>
<dbReference type="CDD" id="cd19958">
    <property type="entry name" value="pyocin_knob"/>
    <property type="match status" value="1"/>
</dbReference>
<evidence type="ECO:0000313" key="2">
    <source>
        <dbReference type="EMBL" id="MET6999748.1"/>
    </source>
</evidence>
<dbReference type="SUPFAM" id="SSF51126">
    <property type="entry name" value="Pectin lyase-like"/>
    <property type="match status" value="2"/>
</dbReference>
<keyword evidence="3" id="KW-1185">Reference proteome</keyword>
<sequence>MTIEKVADLKMTPGTADKEICHLLGYYNRDDGGGGDFYWDQLSTETSNDGTIFSVTSPVTNPGRWKRIFNAPIDIKWFGLMGDPAQPATTTTPVFQRCLNAAGALKIPIRIIGGTYNISSVTIPDNTTLLGSGTPLIYSIDQGLNLSNADNVSIDRLTFKGEMASTQTKCLSGSNISNLIVENCEFLSGIIGVLIENVTNGIIRNCIAHDFQLQPFQVSGANIFRYESNTSYNNGSDGLKLAGTKADTPPNLHKDIIVCNNICYNNGRDGFDIAGNMVENLEVYGNIFYNNIERGIDCKLVYQGGYMKNVTIRDNLLFDNENTGINCQIDVTSVTDNNVSIRDNTIIRASIAGTSYIGLNISRFGINTTVFGNHIKGYGTGIQIRDTSDCLVRNNYIEDAYSYGIWLRTIALTTPVSGNIIDSNSIHARGTAAIAIEDALITQTIIKNNTLSISSTNKKLSDKGTGTVIFNNQTGSSSSIPTVNGTKGDIIYNNAPDEGEPIGWVCVDSTSAGKWKEFGLIGFPSGVVDTSKVGVQAATGADLNTITYDQWGLYAGGGTIANTPPVSSASWWVFTQKQNTNNSRIQIAYPYKSAAVGIWYRQYDDSSTSWTPWRQLLDTLQKGSANGVATLDANAKLPISQLPALVFTSKSAMASANNELFVDSADNKLKFKDTTGAVHQLYV</sequence>
<name>A0ABV2T9N3_9BACT</name>
<dbReference type="Proteomes" id="UP001549749">
    <property type="component" value="Unassembled WGS sequence"/>
</dbReference>
<dbReference type="SMART" id="SM00710">
    <property type="entry name" value="PbH1"/>
    <property type="match status" value="10"/>
</dbReference>
<dbReference type="InterPro" id="IPR012334">
    <property type="entry name" value="Pectin_lyas_fold"/>
</dbReference>
<dbReference type="InterPro" id="IPR011050">
    <property type="entry name" value="Pectin_lyase_fold/virulence"/>
</dbReference>
<protein>
    <submittedName>
        <fullName evidence="2">Right-handed parallel beta-helix repeat-containing protein</fullName>
    </submittedName>
</protein>
<evidence type="ECO:0000259" key="1">
    <source>
        <dbReference type="Pfam" id="PF13229"/>
    </source>
</evidence>
<evidence type="ECO:0000313" key="3">
    <source>
        <dbReference type="Proteomes" id="UP001549749"/>
    </source>
</evidence>
<dbReference type="Pfam" id="PF13229">
    <property type="entry name" value="Beta_helix"/>
    <property type="match status" value="2"/>
</dbReference>
<proteinExistence type="predicted"/>
<accession>A0ABV2T9N3</accession>
<feature type="domain" description="Right handed beta helix" evidence="1">
    <location>
        <begin position="340"/>
        <end position="465"/>
    </location>
</feature>
<comment type="caution">
    <text evidence="2">The sequence shown here is derived from an EMBL/GenBank/DDBJ whole genome shotgun (WGS) entry which is preliminary data.</text>
</comment>
<organism evidence="2 3">
    <name type="scientific">Chitinophaga defluvii</name>
    <dbReference type="NCBI Taxonomy" id="3163343"/>
    <lineage>
        <taxon>Bacteria</taxon>
        <taxon>Pseudomonadati</taxon>
        <taxon>Bacteroidota</taxon>
        <taxon>Chitinophagia</taxon>
        <taxon>Chitinophagales</taxon>
        <taxon>Chitinophagaceae</taxon>
        <taxon>Chitinophaga</taxon>
    </lineage>
</organism>
<feature type="domain" description="Right handed beta helix" evidence="1">
    <location>
        <begin position="143"/>
        <end position="297"/>
    </location>
</feature>
<dbReference type="EMBL" id="JBEXAC010000002">
    <property type="protein sequence ID" value="MET6999748.1"/>
    <property type="molecule type" value="Genomic_DNA"/>
</dbReference>
<gene>
    <name evidence="2" type="ORF">ABR189_20325</name>
</gene>
<dbReference type="InterPro" id="IPR006626">
    <property type="entry name" value="PbH1"/>
</dbReference>
<dbReference type="Gene3D" id="2.160.20.10">
    <property type="entry name" value="Single-stranded right-handed beta-helix, Pectin lyase-like"/>
    <property type="match status" value="1"/>
</dbReference>
<dbReference type="RefSeq" id="WP_354662310.1">
    <property type="nucleotide sequence ID" value="NZ_JBEXAC010000002.1"/>
</dbReference>